<dbReference type="Gene3D" id="3.30.565.10">
    <property type="entry name" value="Histidine kinase-like ATPase, C-terminal domain"/>
    <property type="match status" value="1"/>
</dbReference>
<dbReference type="InterPro" id="IPR003594">
    <property type="entry name" value="HATPase_dom"/>
</dbReference>
<evidence type="ECO:0000256" key="4">
    <source>
        <dbReference type="ARBA" id="ARBA00022777"/>
    </source>
</evidence>
<dbReference type="Gene3D" id="1.20.5.1930">
    <property type="match status" value="1"/>
</dbReference>
<organism evidence="9 10">
    <name type="scientific">Streptococcus sobrinus W1703</name>
    <dbReference type="NCBI Taxonomy" id="1227275"/>
    <lineage>
        <taxon>Bacteria</taxon>
        <taxon>Bacillati</taxon>
        <taxon>Bacillota</taxon>
        <taxon>Bacilli</taxon>
        <taxon>Lactobacillales</taxon>
        <taxon>Streptococcaceae</taxon>
        <taxon>Streptococcus</taxon>
    </lineage>
</organism>
<dbReference type="PANTHER" id="PTHR24421:SF63">
    <property type="entry name" value="SENSOR HISTIDINE KINASE DESK"/>
    <property type="match status" value="1"/>
</dbReference>
<dbReference type="EC" id="2.7.13.3" evidence="2"/>
<feature type="domain" description="Signal transduction histidine kinase subgroup 3 dimerisation and phosphoacceptor" evidence="8">
    <location>
        <begin position="175"/>
        <end position="239"/>
    </location>
</feature>
<evidence type="ECO:0000313" key="9">
    <source>
        <dbReference type="EMBL" id="ERJ74062.1"/>
    </source>
</evidence>
<keyword evidence="4 9" id="KW-0418">Kinase</keyword>
<protein>
    <recommendedName>
        <fullName evidence="2">histidine kinase</fullName>
        <ecNumber evidence="2">2.7.13.3</ecNumber>
    </recommendedName>
</protein>
<evidence type="ECO:0000256" key="6">
    <source>
        <dbReference type="SAM" id="Phobius"/>
    </source>
</evidence>
<feature type="transmembrane region" description="Helical" evidence="6">
    <location>
        <begin position="127"/>
        <end position="147"/>
    </location>
</feature>
<feature type="transmembrane region" description="Helical" evidence="6">
    <location>
        <begin position="34"/>
        <end position="52"/>
    </location>
</feature>
<dbReference type="AlphaFoldDB" id="U2J212"/>
<comment type="catalytic activity">
    <reaction evidence="1">
        <text>ATP + protein L-histidine = ADP + protein N-phospho-L-histidine.</text>
        <dbReference type="EC" id="2.7.13.3"/>
    </reaction>
</comment>
<name>U2J212_9STRE</name>
<evidence type="ECO:0000259" key="7">
    <source>
        <dbReference type="Pfam" id="PF02518"/>
    </source>
</evidence>
<keyword evidence="5" id="KW-0902">Two-component regulatory system</keyword>
<dbReference type="Proteomes" id="UP000016617">
    <property type="component" value="Unassembled WGS sequence"/>
</dbReference>
<dbReference type="GO" id="GO:0000155">
    <property type="term" value="F:phosphorelay sensor kinase activity"/>
    <property type="evidence" value="ECO:0007669"/>
    <property type="project" value="InterPro"/>
</dbReference>
<evidence type="ECO:0000256" key="2">
    <source>
        <dbReference type="ARBA" id="ARBA00012438"/>
    </source>
</evidence>
<dbReference type="EMBL" id="AWVA01000113">
    <property type="protein sequence ID" value="ERJ74062.1"/>
    <property type="molecule type" value="Genomic_DNA"/>
</dbReference>
<keyword evidence="3" id="KW-0808">Transferase</keyword>
<feature type="transmembrane region" description="Helical" evidence="6">
    <location>
        <begin position="10"/>
        <end position="28"/>
    </location>
</feature>
<accession>U2J212</accession>
<dbReference type="Pfam" id="PF07730">
    <property type="entry name" value="HisKA_3"/>
    <property type="match status" value="1"/>
</dbReference>
<dbReference type="InterPro" id="IPR036890">
    <property type="entry name" value="HATPase_C_sf"/>
</dbReference>
<keyword evidence="6" id="KW-1133">Transmembrane helix</keyword>
<evidence type="ECO:0000313" key="10">
    <source>
        <dbReference type="Proteomes" id="UP000016617"/>
    </source>
</evidence>
<dbReference type="Pfam" id="PF02518">
    <property type="entry name" value="HATPase_c"/>
    <property type="match status" value="1"/>
</dbReference>
<reference evidence="9 10" key="1">
    <citation type="submission" date="2013-06" db="EMBL/GenBank/DDBJ databases">
        <authorList>
            <person name="Weinstock G."/>
            <person name="Sodergren E."/>
            <person name="Lobos E.A."/>
            <person name="Fulton L."/>
            <person name="Fulton R."/>
            <person name="Courtney L."/>
            <person name="Fronick C."/>
            <person name="O'Laughlin M."/>
            <person name="Godfrey J."/>
            <person name="Wilson R.M."/>
            <person name="Miner T."/>
            <person name="Farmer C."/>
            <person name="Delehaunty K."/>
            <person name="Cordes M."/>
            <person name="Minx P."/>
            <person name="Tomlinson C."/>
            <person name="Chen J."/>
            <person name="Wollam A."/>
            <person name="Pepin K.H."/>
            <person name="Bhonagiri V."/>
            <person name="Zhang X."/>
            <person name="Warren W."/>
            <person name="Mitreva M."/>
            <person name="Mardis E.R."/>
            <person name="Wilson R.K."/>
        </authorList>
    </citation>
    <scope>NUCLEOTIDE SEQUENCE [LARGE SCALE GENOMIC DNA]</scope>
    <source>
        <strain evidence="9 10">W1703</strain>
    </source>
</reference>
<feature type="transmembrane region" description="Helical" evidence="6">
    <location>
        <begin position="59"/>
        <end position="76"/>
    </location>
</feature>
<evidence type="ECO:0000256" key="5">
    <source>
        <dbReference type="ARBA" id="ARBA00023012"/>
    </source>
</evidence>
<dbReference type="OrthoDB" id="9797605at2"/>
<dbReference type="RefSeq" id="WP_019769855.1">
    <property type="nucleotide sequence ID" value="NZ_KI259720.1"/>
</dbReference>
<dbReference type="GO" id="GO:0046983">
    <property type="term" value="F:protein dimerization activity"/>
    <property type="evidence" value="ECO:0007669"/>
    <property type="project" value="InterPro"/>
</dbReference>
<sequence length="361" mass="42012">MFRPFERTDILYLIGLVFLTFPILGIFYSGFPFWSIWLTLGFALAYLGLIYLTDRHKILLGLFWFYSLFYIIFTSFSFTESMMWFFFFNVNILVWRFRTKLVSYQMISFLLAMLLIIIVSFNRVQDVSGRIMVIILPIFVLAMMAVYRNMQISEEDQEKIQQQNRYINLLSAENERNRIGRDLHDSLGHTFALLSLKLDLASKQLDQGQTQAVKEQLRELSDITHSSMADVRRLVNELKYRSLTEELADLENILSLTNIAFQMDNQLEKEVLTQEVQSHLTMILRELVTNMVKHAQAKHCRISLSRSQSELILEVSDDGVGFAQLTGRELHSIRERLTKLGGSVTIISPRQPTQIEVRLAL</sequence>
<dbReference type="InterPro" id="IPR011712">
    <property type="entry name" value="Sig_transdc_His_kin_sub3_dim/P"/>
</dbReference>
<dbReference type="SUPFAM" id="SSF55874">
    <property type="entry name" value="ATPase domain of HSP90 chaperone/DNA topoisomerase II/histidine kinase"/>
    <property type="match status" value="1"/>
</dbReference>
<evidence type="ECO:0000259" key="8">
    <source>
        <dbReference type="Pfam" id="PF07730"/>
    </source>
</evidence>
<evidence type="ECO:0000256" key="1">
    <source>
        <dbReference type="ARBA" id="ARBA00000085"/>
    </source>
</evidence>
<dbReference type="CDD" id="cd16917">
    <property type="entry name" value="HATPase_UhpB-NarQ-NarX-like"/>
    <property type="match status" value="1"/>
</dbReference>
<dbReference type="InterPro" id="IPR050482">
    <property type="entry name" value="Sensor_HK_TwoCompSys"/>
</dbReference>
<keyword evidence="6" id="KW-0812">Transmembrane</keyword>
<dbReference type="PANTHER" id="PTHR24421">
    <property type="entry name" value="NITRATE/NITRITE SENSOR PROTEIN NARX-RELATED"/>
    <property type="match status" value="1"/>
</dbReference>
<feature type="transmembrane region" description="Helical" evidence="6">
    <location>
        <begin position="104"/>
        <end position="121"/>
    </location>
</feature>
<gene>
    <name evidence="9" type="ORF">HMPREF1557_01874</name>
</gene>
<dbReference type="GO" id="GO:0016020">
    <property type="term" value="C:membrane"/>
    <property type="evidence" value="ECO:0007669"/>
    <property type="project" value="InterPro"/>
</dbReference>
<dbReference type="PATRIC" id="fig|1227275.3.peg.1684"/>
<proteinExistence type="predicted"/>
<dbReference type="HOGENOM" id="CLU_000445_20_8_9"/>
<evidence type="ECO:0000256" key="3">
    <source>
        <dbReference type="ARBA" id="ARBA00022679"/>
    </source>
</evidence>
<keyword evidence="6" id="KW-0472">Membrane</keyword>
<feature type="domain" description="Histidine kinase/HSP90-like ATPase" evidence="7">
    <location>
        <begin position="277"/>
        <end position="359"/>
    </location>
</feature>
<comment type="caution">
    <text evidence="9">The sequence shown here is derived from an EMBL/GenBank/DDBJ whole genome shotgun (WGS) entry which is preliminary data.</text>
</comment>